<sequence>MDDFVAVRTKYSLHSRPNACRDLSPVVGQNRTLGTLESRFFLLLESTSHPSISILSVVILFTDLSAACLCLLSHCGLQKQKKSIYESATAWAGNCYNVF</sequence>
<reference evidence="2 3" key="1">
    <citation type="submission" date="2021-06" db="EMBL/GenBank/DDBJ databases">
        <authorList>
            <person name="Palmer J.M."/>
        </authorList>
    </citation>
    <scope>NUCLEOTIDE SEQUENCE [LARGE SCALE GENOMIC DNA]</scope>
    <source>
        <strain evidence="3">if_2019</strain>
        <tissue evidence="2">Muscle</tissue>
    </source>
</reference>
<evidence type="ECO:0000313" key="3">
    <source>
        <dbReference type="Proteomes" id="UP001482620"/>
    </source>
</evidence>
<keyword evidence="3" id="KW-1185">Reference proteome</keyword>
<gene>
    <name evidence="2" type="ORF">ILYODFUR_033176</name>
</gene>
<protein>
    <submittedName>
        <fullName evidence="2">Uncharacterized protein</fullName>
    </submittedName>
</protein>
<dbReference type="EMBL" id="JAHRIQ010040332">
    <property type="protein sequence ID" value="MEQ2234600.1"/>
    <property type="molecule type" value="Genomic_DNA"/>
</dbReference>
<evidence type="ECO:0000313" key="2">
    <source>
        <dbReference type="EMBL" id="MEQ2234600.1"/>
    </source>
</evidence>
<evidence type="ECO:0000256" key="1">
    <source>
        <dbReference type="SAM" id="Phobius"/>
    </source>
</evidence>
<feature type="transmembrane region" description="Helical" evidence="1">
    <location>
        <begin position="52"/>
        <end position="72"/>
    </location>
</feature>
<dbReference type="Proteomes" id="UP001482620">
    <property type="component" value="Unassembled WGS sequence"/>
</dbReference>
<organism evidence="2 3">
    <name type="scientific">Ilyodon furcidens</name>
    <name type="common">goldbreast splitfin</name>
    <dbReference type="NCBI Taxonomy" id="33524"/>
    <lineage>
        <taxon>Eukaryota</taxon>
        <taxon>Metazoa</taxon>
        <taxon>Chordata</taxon>
        <taxon>Craniata</taxon>
        <taxon>Vertebrata</taxon>
        <taxon>Euteleostomi</taxon>
        <taxon>Actinopterygii</taxon>
        <taxon>Neopterygii</taxon>
        <taxon>Teleostei</taxon>
        <taxon>Neoteleostei</taxon>
        <taxon>Acanthomorphata</taxon>
        <taxon>Ovalentaria</taxon>
        <taxon>Atherinomorphae</taxon>
        <taxon>Cyprinodontiformes</taxon>
        <taxon>Goodeidae</taxon>
        <taxon>Ilyodon</taxon>
    </lineage>
</organism>
<proteinExistence type="predicted"/>
<comment type="caution">
    <text evidence="2">The sequence shown here is derived from an EMBL/GenBank/DDBJ whole genome shotgun (WGS) entry which is preliminary data.</text>
</comment>
<name>A0ABV0TNW2_9TELE</name>
<accession>A0ABV0TNW2</accession>
<keyword evidence="1" id="KW-0472">Membrane</keyword>
<keyword evidence="1" id="KW-1133">Transmembrane helix</keyword>
<keyword evidence="1" id="KW-0812">Transmembrane</keyword>